<dbReference type="Proteomes" id="UP001597045">
    <property type="component" value="Unassembled WGS sequence"/>
</dbReference>
<sequence>MCSLVARAGTLSSSGRRSVISALLARVVEIGAELFVCGGDPEIVEPSGGVPFGLACCPDGVRARAPGR</sequence>
<evidence type="ECO:0000313" key="2">
    <source>
        <dbReference type="Proteomes" id="UP001597045"/>
    </source>
</evidence>
<accession>A0ABW3M6T3</accession>
<dbReference type="EMBL" id="JBHTIS010000496">
    <property type="protein sequence ID" value="MFD1046032.1"/>
    <property type="molecule type" value="Genomic_DNA"/>
</dbReference>
<gene>
    <name evidence="1" type="ORF">ACFQ1S_10890</name>
</gene>
<organism evidence="1 2">
    <name type="scientific">Kibdelosporangium lantanae</name>
    <dbReference type="NCBI Taxonomy" id="1497396"/>
    <lineage>
        <taxon>Bacteria</taxon>
        <taxon>Bacillati</taxon>
        <taxon>Actinomycetota</taxon>
        <taxon>Actinomycetes</taxon>
        <taxon>Pseudonocardiales</taxon>
        <taxon>Pseudonocardiaceae</taxon>
        <taxon>Kibdelosporangium</taxon>
    </lineage>
</organism>
<comment type="caution">
    <text evidence="1">The sequence shown here is derived from an EMBL/GenBank/DDBJ whole genome shotgun (WGS) entry which is preliminary data.</text>
</comment>
<protein>
    <submittedName>
        <fullName evidence="1">Uncharacterized protein</fullName>
    </submittedName>
</protein>
<evidence type="ECO:0000313" key="1">
    <source>
        <dbReference type="EMBL" id="MFD1046032.1"/>
    </source>
</evidence>
<name>A0ABW3M6T3_9PSEU</name>
<keyword evidence="2" id="KW-1185">Reference proteome</keyword>
<reference evidence="2" key="1">
    <citation type="journal article" date="2019" name="Int. J. Syst. Evol. Microbiol.">
        <title>The Global Catalogue of Microorganisms (GCM) 10K type strain sequencing project: providing services to taxonomists for standard genome sequencing and annotation.</title>
        <authorList>
            <consortium name="The Broad Institute Genomics Platform"/>
            <consortium name="The Broad Institute Genome Sequencing Center for Infectious Disease"/>
            <person name="Wu L."/>
            <person name="Ma J."/>
        </authorList>
    </citation>
    <scope>NUCLEOTIDE SEQUENCE [LARGE SCALE GENOMIC DNA]</scope>
    <source>
        <strain evidence="2">JCM 31486</strain>
    </source>
</reference>
<proteinExistence type="predicted"/>